<protein>
    <submittedName>
        <fullName evidence="2">Variant surface glycoprotein 3358</fullName>
    </submittedName>
</protein>
<name>M4SXF4_9TRYP</name>
<feature type="non-terminal residue" evidence="2">
    <location>
        <position position="1"/>
    </location>
</feature>
<sequence length="355" mass="38307">NVHPKTGHCVRESSHIKETIDQMAASGSSRAGINQRSRKDGSITPHETPGGGNQPFCCMAKETLTKASNVMLARATALLTSRKIQPTEVPSKKSATKDDNTGTFSETAAKFTIKADQTVEAQACDLTKINNQAIDEEEEPTPTKLQIKAVSDTYFNPPELTITAFAGGTASTHNNIGNTHASGKDCDDNNARGGGRTHGLGADVAFAATRDSTLTPTNIGTVENGKISCSTAPTAEQAAQPGLDQVKWAICAGLKNTIKKQLELTATKAEELAELDDLRQIAHQILFSRTEIEAISETQRDRQVREKIKDVYGRGKTDFATNYLKALTTKLNYNLGKQNANEDKKPEAEVILAYF</sequence>
<reference evidence="2" key="1">
    <citation type="submission" date="2013-02" db="EMBL/GenBank/DDBJ databases">
        <authorList>
            <person name="Cross G.A.M."/>
            <person name="Kim H.-S."/>
            <person name="Wickstead B."/>
        </authorList>
    </citation>
    <scope>NUCLEOTIDE SEQUENCE</scope>
    <source>
        <strain evidence="2">Lister 427</strain>
    </source>
</reference>
<accession>M4SXF4</accession>
<feature type="compositionally biased region" description="Polar residues" evidence="1">
    <location>
        <begin position="25"/>
        <end position="35"/>
    </location>
</feature>
<organism evidence="2">
    <name type="scientific">Trypanosoma brucei</name>
    <dbReference type="NCBI Taxonomy" id="5691"/>
    <lineage>
        <taxon>Eukaryota</taxon>
        <taxon>Discoba</taxon>
        <taxon>Euglenozoa</taxon>
        <taxon>Kinetoplastea</taxon>
        <taxon>Metakinetoplastina</taxon>
        <taxon>Trypanosomatida</taxon>
        <taxon>Trypanosomatidae</taxon>
        <taxon>Trypanosoma</taxon>
    </lineage>
</organism>
<evidence type="ECO:0000256" key="1">
    <source>
        <dbReference type="SAM" id="MobiDB-lite"/>
    </source>
</evidence>
<proteinExistence type="predicted"/>
<feature type="region of interest" description="Disordered" evidence="1">
    <location>
        <begin position="21"/>
        <end position="55"/>
    </location>
</feature>
<dbReference type="AlphaFoldDB" id="M4SXF4"/>
<dbReference type="EMBL" id="KC611961">
    <property type="protein sequence ID" value="AGH59392.1"/>
    <property type="molecule type" value="Genomic_DNA"/>
</dbReference>
<reference evidence="2" key="2">
    <citation type="journal article" date="2014" name="Mol. Biochem. Parasitol.">
        <title>Capturing the variant surface glycoprotein repertoire (the VSGnome) of Trypanosoma brucei Lister 427.</title>
        <authorList>
            <person name="Cross G.A."/>
            <person name="Kim H.S."/>
            <person name="Wickstead B."/>
        </authorList>
    </citation>
    <scope>NUCLEOTIDE SEQUENCE</scope>
    <source>
        <strain evidence="2">Lister 427</strain>
    </source>
</reference>
<evidence type="ECO:0000313" key="2">
    <source>
        <dbReference type="EMBL" id="AGH59392.1"/>
    </source>
</evidence>
<dbReference type="VEuPathDB" id="TriTrypDB:Tb427_000076100"/>